<keyword evidence="9" id="KW-1185">Reference proteome</keyword>
<feature type="region of interest" description="Disordered" evidence="7">
    <location>
        <begin position="395"/>
        <end position="420"/>
    </location>
</feature>
<accession>A0A506URM6</accession>
<dbReference type="EMBL" id="SORZ01000001">
    <property type="protein sequence ID" value="TPW35962.1"/>
    <property type="molecule type" value="Genomic_DNA"/>
</dbReference>
<dbReference type="PANTHER" id="PTHR30563:SF0">
    <property type="entry name" value="DNA RECOMBINATION PROTEIN RMUC"/>
    <property type="match status" value="1"/>
</dbReference>
<evidence type="ECO:0000313" key="9">
    <source>
        <dbReference type="Proteomes" id="UP000315037"/>
    </source>
</evidence>
<dbReference type="GO" id="GO:0006310">
    <property type="term" value="P:DNA recombination"/>
    <property type="evidence" value="ECO:0007669"/>
    <property type="project" value="UniProtKB-KW"/>
</dbReference>
<evidence type="ECO:0000256" key="5">
    <source>
        <dbReference type="ARBA" id="ARBA00023172"/>
    </source>
</evidence>
<keyword evidence="5" id="KW-0233">DNA recombination</keyword>
<reference evidence="8 9" key="1">
    <citation type="submission" date="2019-03" db="EMBL/GenBank/DDBJ databases">
        <title>The complete genome sequence of Neokomagataea sp. Jb2 NBRC113641.</title>
        <authorList>
            <person name="Chua K.-O."/>
            <person name="Chan K.-G."/>
            <person name="See-Too W.-S."/>
        </authorList>
    </citation>
    <scope>NUCLEOTIDE SEQUENCE [LARGE SCALE GENOMIC DNA]</scope>
    <source>
        <strain evidence="8 9">Jb2</strain>
    </source>
</reference>
<comment type="function">
    <text evidence="1">Involved in DNA recombination.</text>
</comment>
<evidence type="ECO:0000256" key="3">
    <source>
        <dbReference type="ARBA" id="ARBA00021840"/>
    </source>
</evidence>
<dbReference type="InterPro" id="IPR003798">
    <property type="entry name" value="DNA_recombination_RmuC"/>
</dbReference>
<gene>
    <name evidence="8" type="ORF">E3202_03330</name>
</gene>
<evidence type="ECO:0000256" key="1">
    <source>
        <dbReference type="ARBA" id="ARBA00003416"/>
    </source>
</evidence>
<evidence type="ECO:0000256" key="6">
    <source>
        <dbReference type="SAM" id="Coils"/>
    </source>
</evidence>
<feature type="coiled-coil region" evidence="6">
    <location>
        <begin position="346"/>
        <end position="394"/>
    </location>
</feature>
<comment type="similarity">
    <text evidence="2">Belongs to the RmuC family.</text>
</comment>
<dbReference type="Pfam" id="PF02646">
    <property type="entry name" value="RmuC"/>
    <property type="match status" value="1"/>
</dbReference>
<dbReference type="RefSeq" id="WP_165600333.1">
    <property type="nucleotide sequence ID" value="NZ_SORZ01000001.1"/>
</dbReference>
<dbReference type="AlphaFoldDB" id="A0A506URM6"/>
<sequence length="420" mass="47049">MQEMLPWLVTGFSLFLALGAFWWGLVRRARSDQEPAVMFEALRRDLEGVRHQVVTQELDSERALGSRLEQGRLENRQMFETLVQKARQDQSDLRLLLSEGLREMGTLQQEQMAQLQASVNQRLQEAVERQMESSFQRVVEQFAALQKAVGEVQGMTAQIGDLRKLFSNVKTRGGWGEAQCQAILDDILPAGSYERDFRLSPESGEVVEFALRMPVRGTARAPVLAIDSKFPTEAYERLLNAVETGEAEEEKAARKALENVVRLEARKIADKYIRPPITVEFAVLYVPTDGLYAEIAHIPGLIDEVGRTRRVLVLGPSLLPGLLRSVHLGYVTMALEERTEMIAGLLGETRQEMLRMDQVLEKLQRNAGTIGNTIEEARRRTRVLGRKLNALEEVGSADAGETDFQNDETAAASQRLSSGS</sequence>
<proteinExistence type="inferred from homology"/>
<name>A0A506URM6_9PROT</name>
<protein>
    <recommendedName>
        <fullName evidence="3">DNA recombination protein RmuC homolog</fullName>
    </recommendedName>
</protein>
<evidence type="ECO:0000256" key="2">
    <source>
        <dbReference type="ARBA" id="ARBA00009840"/>
    </source>
</evidence>
<evidence type="ECO:0000256" key="7">
    <source>
        <dbReference type="SAM" id="MobiDB-lite"/>
    </source>
</evidence>
<evidence type="ECO:0000313" key="8">
    <source>
        <dbReference type="EMBL" id="TPW35962.1"/>
    </source>
</evidence>
<organism evidence="8 9">
    <name type="scientific">Oecophyllibacter saccharovorans</name>
    <dbReference type="NCBI Taxonomy" id="2558360"/>
    <lineage>
        <taxon>Bacteria</taxon>
        <taxon>Pseudomonadati</taxon>
        <taxon>Pseudomonadota</taxon>
        <taxon>Alphaproteobacteria</taxon>
        <taxon>Acetobacterales</taxon>
        <taxon>Acetobacteraceae</taxon>
        <taxon>Oecophyllibacter</taxon>
    </lineage>
</organism>
<dbReference type="Proteomes" id="UP000315037">
    <property type="component" value="Unassembled WGS sequence"/>
</dbReference>
<keyword evidence="4 6" id="KW-0175">Coiled coil</keyword>
<comment type="caution">
    <text evidence="8">The sequence shown here is derived from an EMBL/GenBank/DDBJ whole genome shotgun (WGS) entry which is preliminary data.</text>
</comment>
<dbReference type="PANTHER" id="PTHR30563">
    <property type="entry name" value="DNA RECOMBINATION PROTEIN RMUC"/>
    <property type="match status" value="1"/>
</dbReference>
<evidence type="ECO:0000256" key="4">
    <source>
        <dbReference type="ARBA" id="ARBA00023054"/>
    </source>
</evidence>
<feature type="compositionally biased region" description="Polar residues" evidence="7">
    <location>
        <begin position="407"/>
        <end position="420"/>
    </location>
</feature>